<dbReference type="RefSeq" id="WP_218284678.1">
    <property type="nucleotide sequence ID" value="NZ_CP076448.1"/>
</dbReference>
<name>A0A975YIP6_9PROT</name>
<dbReference type="KEGG" id="elio:KO353_10700"/>
<evidence type="ECO:0008006" key="5">
    <source>
        <dbReference type="Google" id="ProtNLM"/>
    </source>
</evidence>
<dbReference type="Proteomes" id="UP000694001">
    <property type="component" value="Chromosome"/>
</dbReference>
<dbReference type="InterPro" id="IPR033891">
    <property type="entry name" value="TTC38"/>
</dbReference>
<proteinExistence type="predicted"/>
<accession>A0A975YIP6</accession>
<sequence length="450" mass="48078">MPKDALGLAVTMASDEAAAAFDHAVSGLLRYRADAPARVKALAAADPEAPLAQVLKGALGLLAFNAAQLPAARAAAEAASRLAAQATLRERAHAAALSAWAEGELDRALATWREILAAHPQDVLAFRLHHFVAFWLGRPAEMRAAAEAVRPAWGPDMPAFPAMLGCFAFAAEECGDHDAAERDGRAAVAADPADPWAAHAVAHVLEMTGREEEGIAWTEALEPNWEGANQIQHHLWWHRALFHLQLGATETVLCLYDRRFRNLASPLTASHPDLYIDVQNAASILWRLRRLGIPAGDRWEELADKAEARAGDILSAFTLPHWMMALVGAERWDAAARWLAAARAAAAGEDQNAITVREVALPVAEAILAAGRGDPARALALLRPVAGRMAELGGSHAQQDVLWQVYLDAAVAAGDRAAAQEALAWSEARFSTPPAKRAAWAREAAWAGSA</sequence>
<evidence type="ECO:0000256" key="1">
    <source>
        <dbReference type="ARBA" id="ARBA00022737"/>
    </source>
</evidence>
<keyword evidence="4" id="KW-1185">Reference proteome</keyword>
<keyword evidence="2" id="KW-0802">TPR repeat</keyword>
<evidence type="ECO:0000256" key="2">
    <source>
        <dbReference type="ARBA" id="ARBA00022803"/>
    </source>
</evidence>
<dbReference type="AlphaFoldDB" id="A0A975YIP6"/>
<dbReference type="PANTHER" id="PTHR16263:SF4">
    <property type="entry name" value="TETRATRICOPEPTIDE REPEAT PROTEIN 38"/>
    <property type="match status" value="1"/>
</dbReference>
<reference evidence="3" key="1">
    <citation type="submission" date="2021-06" db="EMBL/GenBank/DDBJ databases">
        <title>Elioraea tepida, sp. nov., a moderately thermophilic aerobic anoxygenic phototrophic bacterium isolated from an alkaline siliceous hot spring mat community in Yellowstone National Park, WY, USA.</title>
        <authorList>
            <person name="Saini M.K."/>
            <person name="Yoshida S."/>
            <person name="Sebastian A."/>
            <person name="Hirose S."/>
            <person name="Hara E."/>
            <person name="Tamaki H."/>
            <person name="Soulier N.T."/>
            <person name="Albert I."/>
            <person name="Hanada S."/>
            <person name="Bryant D.A."/>
            <person name="Tank M."/>
        </authorList>
    </citation>
    <scope>NUCLEOTIDE SEQUENCE</scope>
    <source>
        <strain evidence="3">MS-P2</strain>
    </source>
</reference>
<organism evidence="3 4">
    <name type="scientific">Elioraea tepida</name>
    <dbReference type="NCBI Taxonomy" id="2843330"/>
    <lineage>
        <taxon>Bacteria</taxon>
        <taxon>Pseudomonadati</taxon>
        <taxon>Pseudomonadota</taxon>
        <taxon>Alphaproteobacteria</taxon>
        <taxon>Acetobacterales</taxon>
        <taxon>Elioraeaceae</taxon>
        <taxon>Elioraea</taxon>
    </lineage>
</organism>
<keyword evidence="1" id="KW-0677">Repeat</keyword>
<dbReference type="EMBL" id="CP076448">
    <property type="protein sequence ID" value="QXM23771.1"/>
    <property type="molecule type" value="Genomic_DNA"/>
</dbReference>
<evidence type="ECO:0000313" key="3">
    <source>
        <dbReference type="EMBL" id="QXM23771.1"/>
    </source>
</evidence>
<evidence type="ECO:0000313" key="4">
    <source>
        <dbReference type="Proteomes" id="UP000694001"/>
    </source>
</evidence>
<gene>
    <name evidence="3" type="ORF">KO353_10700</name>
</gene>
<protein>
    <recommendedName>
        <fullName evidence="5">Tetratricopeptide repeat protein 38 family protein</fullName>
    </recommendedName>
</protein>
<dbReference type="PANTHER" id="PTHR16263">
    <property type="entry name" value="TETRATRICOPEPTIDE REPEAT PROTEIN 38"/>
    <property type="match status" value="1"/>
</dbReference>